<comment type="caution">
    <text evidence="1">The sequence shown here is derived from an EMBL/GenBank/DDBJ whole genome shotgun (WGS) entry which is preliminary data.</text>
</comment>
<accession>A0ABD0MXU9</accession>
<sequence>MSKELSTFRNLPVTEKEETNCVSRNIFDFNGTNGPSFERNASPWYSIGEYRRS</sequence>
<organism evidence="1 2">
    <name type="scientific">Cirrhinus mrigala</name>
    <name type="common">Mrigala</name>
    <dbReference type="NCBI Taxonomy" id="683832"/>
    <lineage>
        <taxon>Eukaryota</taxon>
        <taxon>Metazoa</taxon>
        <taxon>Chordata</taxon>
        <taxon>Craniata</taxon>
        <taxon>Vertebrata</taxon>
        <taxon>Euteleostomi</taxon>
        <taxon>Actinopterygii</taxon>
        <taxon>Neopterygii</taxon>
        <taxon>Teleostei</taxon>
        <taxon>Ostariophysi</taxon>
        <taxon>Cypriniformes</taxon>
        <taxon>Cyprinidae</taxon>
        <taxon>Labeoninae</taxon>
        <taxon>Labeonini</taxon>
        <taxon>Cirrhinus</taxon>
    </lineage>
</organism>
<evidence type="ECO:0000313" key="1">
    <source>
        <dbReference type="EMBL" id="KAL0153825.1"/>
    </source>
</evidence>
<keyword evidence="2" id="KW-1185">Reference proteome</keyword>
<proteinExistence type="predicted"/>
<reference evidence="1 2" key="1">
    <citation type="submission" date="2024-05" db="EMBL/GenBank/DDBJ databases">
        <title>Genome sequencing and assembly of Indian major carp, Cirrhinus mrigala (Hamilton, 1822).</title>
        <authorList>
            <person name="Mohindra V."/>
            <person name="Chowdhury L.M."/>
            <person name="Lal K."/>
            <person name="Jena J.K."/>
        </authorList>
    </citation>
    <scope>NUCLEOTIDE SEQUENCE [LARGE SCALE GENOMIC DNA]</scope>
    <source>
        <strain evidence="1">CM1030</strain>
        <tissue evidence="1">Blood</tissue>
    </source>
</reference>
<gene>
    <name evidence="1" type="ORF">M9458_050855</name>
</gene>
<dbReference type="AlphaFoldDB" id="A0ABD0MXU9"/>
<dbReference type="EMBL" id="JAMKFB020000072">
    <property type="protein sequence ID" value="KAL0153825.1"/>
    <property type="molecule type" value="Genomic_DNA"/>
</dbReference>
<feature type="non-terminal residue" evidence="1">
    <location>
        <position position="53"/>
    </location>
</feature>
<protein>
    <submittedName>
        <fullName evidence="1">Uncharacterized protein</fullName>
    </submittedName>
</protein>
<name>A0ABD0MXU9_CIRMR</name>
<dbReference type="Proteomes" id="UP001529510">
    <property type="component" value="Unassembled WGS sequence"/>
</dbReference>
<evidence type="ECO:0000313" key="2">
    <source>
        <dbReference type="Proteomes" id="UP001529510"/>
    </source>
</evidence>